<keyword evidence="2 10" id="KW-0813">Transport</keyword>
<dbReference type="Gene3D" id="2.40.170.20">
    <property type="entry name" value="TonB-dependent receptor, beta-barrel domain"/>
    <property type="match status" value="1"/>
</dbReference>
<evidence type="ECO:0000256" key="9">
    <source>
        <dbReference type="ARBA" id="ARBA00023237"/>
    </source>
</evidence>
<dbReference type="Pfam" id="PF07715">
    <property type="entry name" value="Plug"/>
    <property type="match status" value="1"/>
</dbReference>
<evidence type="ECO:0000256" key="3">
    <source>
        <dbReference type="ARBA" id="ARBA00022452"/>
    </source>
</evidence>
<dbReference type="InterPro" id="IPR039426">
    <property type="entry name" value="TonB-dep_rcpt-like"/>
</dbReference>
<organism evidence="15 16">
    <name type="scientific">Flavivirga aquatica</name>
    <dbReference type="NCBI Taxonomy" id="1849968"/>
    <lineage>
        <taxon>Bacteria</taxon>
        <taxon>Pseudomonadati</taxon>
        <taxon>Bacteroidota</taxon>
        <taxon>Flavobacteriia</taxon>
        <taxon>Flavobacteriales</taxon>
        <taxon>Flavobacteriaceae</taxon>
        <taxon>Flavivirga</taxon>
    </lineage>
</organism>
<dbReference type="PROSITE" id="PS52016">
    <property type="entry name" value="TONB_DEPENDENT_REC_3"/>
    <property type="match status" value="1"/>
</dbReference>
<dbReference type="InterPro" id="IPR010917">
    <property type="entry name" value="TonB_rcpt_CS"/>
</dbReference>
<keyword evidence="7 10" id="KW-0472">Membrane</keyword>
<evidence type="ECO:0000256" key="10">
    <source>
        <dbReference type="PROSITE-ProRule" id="PRU01360"/>
    </source>
</evidence>
<evidence type="ECO:0000256" key="11">
    <source>
        <dbReference type="RuleBase" id="RU003357"/>
    </source>
</evidence>
<dbReference type="InterPro" id="IPR008969">
    <property type="entry name" value="CarboxyPept-like_regulatory"/>
</dbReference>
<dbReference type="Gene3D" id="2.170.130.10">
    <property type="entry name" value="TonB-dependent receptor, plug domain"/>
    <property type="match status" value="1"/>
</dbReference>
<dbReference type="PROSITE" id="PS01156">
    <property type="entry name" value="TONB_DEPENDENT_REC_2"/>
    <property type="match status" value="1"/>
</dbReference>
<keyword evidence="4 10" id="KW-0812">Transmembrane</keyword>
<dbReference type="STRING" id="1849968.A8C32_13470"/>
<dbReference type="GO" id="GO:0015344">
    <property type="term" value="F:siderophore uptake transmembrane transporter activity"/>
    <property type="evidence" value="ECO:0007669"/>
    <property type="project" value="TreeGrafter"/>
</dbReference>
<evidence type="ECO:0000313" key="15">
    <source>
        <dbReference type="EMBL" id="OEK09705.1"/>
    </source>
</evidence>
<evidence type="ECO:0000256" key="2">
    <source>
        <dbReference type="ARBA" id="ARBA00022448"/>
    </source>
</evidence>
<keyword evidence="9 10" id="KW-0998">Cell outer membrane</keyword>
<dbReference type="Pfam" id="PF13715">
    <property type="entry name" value="CarbopepD_reg_2"/>
    <property type="match status" value="1"/>
</dbReference>
<evidence type="ECO:0000256" key="6">
    <source>
        <dbReference type="ARBA" id="ARBA00023077"/>
    </source>
</evidence>
<dbReference type="GO" id="GO:0009279">
    <property type="term" value="C:cell outer membrane"/>
    <property type="evidence" value="ECO:0007669"/>
    <property type="project" value="UniProtKB-SubCell"/>
</dbReference>
<reference evidence="15 16" key="1">
    <citation type="submission" date="2016-05" db="EMBL/GenBank/DDBJ databases">
        <title>Draft Genome Sequence of Algibacter sp. Strain SK-16 Isolated from the Surface Water of Aburatsubo Inlet.</title>
        <authorList>
            <person name="Wong S.-K."/>
            <person name="Yoshizawa S."/>
            <person name="Nakajima Y."/>
            <person name="Ogura Y."/>
            <person name="Tetsuya H."/>
            <person name="Hamasaki K."/>
        </authorList>
    </citation>
    <scope>NUCLEOTIDE SEQUENCE [LARGE SCALE GENOMIC DNA]</scope>
    <source>
        <strain evidence="15 16">SK-16</strain>
    </source>
</reference>
<dbReference type="Pfam" id="PF00593">
    <property type="entry name" value="TonB_dep_Rec_b-barrel"/>
    <property type="match status" value="1"/>
</dbReference>
<evidence type="ECO:0000256" key="1">
    <source>
        <dbReference type="ARBA" id="ARBA00004571"/>
    </source>
</evidence>
<gene>
    <name evidence="15" type="ORF">A8C32_13470</name>
</gene>
<dbReference type="Proteomes" id="UP000095713">
    <property type="component" value="Unassembled WGS sequence"/>
</dbReference>
<sequence length="785" mass="87935">MKQLLMLAISLAGLFAYAQNTYSGKIINENNQPLIGATIQSKTNLNNAVISDGNGNFKISLQNKAIVIVKFIGFTTVEKTLSELNTIIKLTENDEVLQEVVVSASRETQQRKEVPASISVVSAKDIAETKALGIDQLVNDVPGVMMSTSRAASNEQHMMSVRSPISTKSLFLYVEDGLPIRPTAVFNHNALLEMNDVAFSRVEVLKGPASSIYGSEAIGGSFNFLTKNPTRDFSGGIGFQINDMGIKRYDIEVSQYAGENIGFYLGAQYIQRKDGPIQHSDYEKFALTFKNVNHIFPTLNWINAFNLIDYRSDMSGSLSESDYTGGNYESDQTFTERVALAFRYRSTFDKRWNDKNKTAFSFVFRKNDMDQNPSYRVRQGRDRMTRQLTGFGTGEINSNGFTSYVGLIQHKIDFDFANSSLIIGATADFSPQRYQAETIDVIVNTETGQNIDFTLNEGDFILNYKADIFNYAGYFQYEINPVDALKLTAALRYDGFQYDYNNLATSVGGPKDSKNSYTNVSPKLGANYNFSNNLGIYANFSNGFTPPQTSSLYRNSLVGVGGDVFDLKPSNYNNFEVGSYFNISNKLKADVALYLLDGDNTLITLRDENDEFFNANAGKTRSYGIEYGIKYTPIEELSISHNGSFAKHRYEEFFAKSGNTLFDLSDTDRETAPLLLGTSKIVYKPNGIKNLLLSVTHELVGKYNTSFENQIDNEDGTFGTATYKGHNIFNVLVSYRFKHFEVWGHALNIFDDLYSSRASYNRFSSQNSYSIGNPRAFHFGVKYKF</sequence>
<feature type="chain" id="PRO_5009186342" evidence="12">
    <location>
        <begin position="19"/>
        <end position="785"/>
    </location>
</feature>
<proteinExistence type="inferred from homology"/>
<dbReference type="AlphaFoldDB" id="A0A1E5TEA8"/>
<dbReference type="InterPro" id="IPR036942">
    <property type="entry name" value="Beta-barrel_TonB_sf"/>
</dbReference>
<evidence type="ECO:0000256" key="7">
    <source>
        <dbReference type="ARBA" id="ARBA00023136"/>
    </source>
</evidence>
<evidence type="ECO:0000256" key="5">
    <source>
        <dbReference type="ARBA" id="ARBA00022729"/>
    </source>
</evidence>
<comment type="caution">
    <text evidence="15">The sequence shown here is derived from an EMBL/GenBank/DDBJ whole genome shotgun (WGS) entry which is preliminary data.</text>
</comment>
<feature type="signal peptide" evidence="12">
    <location>
        <begin position="1"/>
        <end position="18"/>
    </location>
</feature>
<dbReference type="InterPro" id="IPR012910">
    <property type="entry name" value="Plug_dom"/>
</dbReference>
<comment type="similarity">
    <text evidence="10 11">Belongs to the TonB-dependent receptor family.</text>
</comment>
<evidence type="ECO:0000256" key="12">
    <source>
        <dbReference type="SAM" id="SignalP"/>
    </source>
</evidence>
<keyword evidence="8 15" id="KW-0675">Receptor</keyword>
<dbReference type="InterPro" id="IPR000531">
    <property type="entry name" value="Beta-barrel_TonB"/>
</dbReference>
<dbReference type="GO" id="GO:0044718">
    <property type="term" value="P:siderophore transmembrane transport"/>
    <property type="evidence" value="ECO:0007669"/>
    <property type="project" value="TreeGrafter"/>
</dbReference>
<protein>
    <submittedName>
        <fullName evidence="15">TonB-dependent receptor</fullName>
    </submittedName>
</protein>
<comment type="subcellular location">
    <subcellularLocation>
        <location evidence="1 10">Cell outer membrane</location>
        <topology evidence="1 10">Multi-pass membrane protein</topology>
    </subcellularLocation>
</comment>
<dbReference type="CDD" id="cd01347">
    <property type="entry name" value="ligand_gated_channel"/>
    <property type="match status" value="1"/>
</dbReference>
<dbReference type="EMBL" id="MDJD01000007">
    <property type="protein sequence ID" value="OEK09705.1"/>
    <property type="molecule type" value="Genomic_DNA"/>
</dbReference>
<dbReference type="OrthoDB" id="9782587at2"/>
<evidence type="ECO:0000256" key="4">
    <source>
        <dbReference type="ARBA" id="ARBA00022692"/>
    </source>
</evidence>
<evidence type="ECO:0000313" key="16">
    <source>
        <dbReference type="Proteomes" id="UP000095713"/>
    </source>
</evidence>
<evidence type="ECO:0000259" key="14">
    <source>
        <dbReference type="Pfam" id="PF07715"/>
    </source>
</evidence>
<name>A0A1E5TEA8_9FLAO</name>
<dbReference type="PANTHER" id="PTHR30069:SF29">
    <property type="entry name" value="HEMOGLOBIN AND HEMOGLOBIN-HAPTOGLOBIN-BINDING PROTEIN 1-RELATED"/>
    <property type="match status" value="1"/>
</dbReference>
<keyword evidence="3 10" id="KW-1134">Transmembrane beta strand</keyword>
<accession>A0A1E5TEA8</accession>
<evidence type="ECO:0000259" key="13">
    <source>
        <dbReference type="Pfam" id="PF00593"/>
    </source>
</evidence>
<keyword evidence="5 12" id="KW-0732">Signal</keyword>
<dbReference type="InterPro" id="IPR037066">
    <property type="entry name" value="Plug_dom_sf"/>
</dbReference>
<dbReference type="PANTHER" id="PTHR30069">
    <property type="entry name" value="TONB-DEPENDENT OUTER MEMBRANE RECEPTOR"/>
    <property type="match status" value="1"/>
</dbReference>
<keyword evidence="16" id="KW-1185">Reference proteome</keyword>
<evidence type="ECO:0000256" key="8">
    <source>
        <dbReference type="ARBA" id="ARBA00023170"/>
    </source>
</evidence>
<dbReference type="RefSeq" id="WP_069829137.1">
    <property type="nucleotide sequence ID" value="NZ_MDJD01000007.1"/>
</dbReference>
<feature type="domain" description="TonB-dependent receptor-like beta-barrel" evidence="13">
    <location>
        <begin position="309"/>
        <end position="742"/>
    </location>
</feature>
<feature type="domain" description="TonB-dependent receptor plug" evidence="14">
    <location>
        <begin position="112"/>
        <end position="220"/>
    </location>
</feature>
<keyword evidence="6 11" id="KW-0798">TonB box</keyword>
<dbReference type="SUPFAM" id="SSF49464">
    <property type="entry name" value="Carboxypeptidase regulatory domain-like"/>
    <property type="match status" value="1"/>
</dbReference>
<dbReference type="SUPFAM" id="SSF56935">
    <property type="entry name" value="Porins"/>
    <property type="match status" value="1"/>
</dbReference>